<comment type="caution">
    <text evidence="3">The sequence shown here is derived from an EMBL/GenBank/DDBJ whole genome shotgun (WGS) entry which is preliminary data.</text>
</comment>
<dbReference type="InterPro" id="IPR008974">
    <property type="entry name" value="TRAF-like"/>
</dbReference>
<dbReference type="Pfam" id="PF00651">
    <property type="entry name" value="BTB"/>
    <property type="match status" value="1"/>
</dbReference>
<dbReference type="InterPro" id="IPR011333">
    <property type="entry name" value="SKP1/BTB/POZ_sf"/>
</dbReference>
<dbReference type="PROSITE" id="PS50097">
    <property type="entry name" value="BTB"/>
    <property type="match status" value="1"/>
</dbReference>
<organism evidence="3 4">
    <name type="scientific">Funneliformis mosseae</name>
    <name type="common">Endomycorrhizal fungus</name>
    <name type="synonym">Glomus mosseae</name>
    <dbReference type="NCBI Taxonomy" id="27381"/>
    <lineage>
        <taxon>Eukaryota</taxon>
        <taxon>Fungi</taxon>
        <taxon>Fungi incertae sedis</taxon>
        <taxon>Mucoromycota</taxon>
        <taxon>Glomeromycotina</taxon>
        <taxon>Glomeromycetes</taxon>
        <taxon>Glomerales</taxon>
        <taxon>Glomeraceae</taxon>
        <taxon>Funneliformis</taxon>
    </lineage>
</organism>
<dbReference type="Gene3D" id="2.60.210.10">
    <property type="entry name" value="Apoptosis, Tumor Necrosis Factor Receptor Associated Protein 2, Chain A"/>
    <property type="match status" value="1"/>
</dbReference>
<name>A0A9N9BFF9_FUNMO</name>
<dbReference type="EMBL" id="CAJVPP010001602">
    <property type="protein sequence ID" value="CAG8563974.1"/>
    <property type="molecule type" value="Genomic_DNA"/>
</dbReference>
<feature type="domain" description="BTB" evidence="1">
    <location>
        <begin position="263"/>
        <end position="331"/>
    </location>
</feature>
<gene>
    <name evidence="3" type="ORF">FMOSSE_LOCUS7104</name>
</gene>
<reference evidence="3" key="1">
    <citation type="submission" date="2021-06" db="EMBL/GenBank/DDBJ databases">
        <authorList>
            <person name="Kallberg Y."/>
            <person name="Tangrot J."/>
            <person name="Rosling A."/>
        </authorList>
    </citation>
    <scope>NUCLEOTIDE SEQUENCE</scope>
    <source>
        <strain evidence="3">87-6 pot B 2015</strain>
    </source>
</reference>
<sequence>MNPHPVSNTFIWELGSFQEYVKTITHQNRIYSPKFWLPTCDISDRPSANPNIIKNNYTQSNNQPNFTITNDNILNASQATPNASTSALSFSPGDNPTSHNFWQFRMYPNGNVSHENYISLFLKAIQTPFEKLSNITSRRQQFLLEIGKLGPTTIISNYNIIHVPTRKQIIKQQIFEYTFEFDKENITCGFPKFCSLDLLFPSGDKSNEIDLFVQVTVLSDDSSRSDILLLLDEDTINNQQQQDECDIEEIYDIEEYFKNESFADVEFLFDCGSTLKAHRIVLATRCSYFKVMLQGGFKEATLDVIPIRDINYEVYHIILFYIYTGKLKNLNEVNSYELLRDSYKQSDLMGLITLSGMISKLIVKLVNDDNWHEILSLGWQFNDLLLRTKGLKYVKEHWEIIKYSDNLRQLLDDSSVDWIEELILVANGTAHMIR</sequence>
<dbReference type="CDD" id="cd00121">
    <property type="entry name" value="MATH"/>
    <property type="match status" value="1"/>
</dbReference>
<keyword evidence="4" id="KW-1185">Reference proteome</keyword>
<dbReference type="InterPro" id="IPR002083">
    <property type="entry name" value="MATH/TRAF_dom"/>
</dbReference>
<dbReference type="SUPFAM" id="SSF54695">
    <property type="entry name" value="POZ domain"/>
    <property type="match status" value="1"/>
</dbReference>
<dbReference type="GO" id="GO:0030163">
    <property type="term" value="P:protein catabolic process"/>
    <property type="evidence" value="ECO:0007669"/>
    <property type="project" value="UniProtKB-ARBA"/>
</dbReference>
<protein>
    <submittedName>
        <fullName evidence="3">5909_t:CDS:1</fullName>
    </submittedName>
</protein>
<dbReference type="SUPFAM" id="SSF49599">
    <property type="entry name" value="TRAF domain-like"/>
    <property type="match status" value="1"/>
</dbReference>
<accession>A0A9N9BFF9</accession>
<dbReference type="PROSITE" id="PS50144">
    <property type="entry name" value="MATH"/>
    <property type="match status" value="1"/>
</dbReference>
<dbReference type="Proteomes" id="UP000789375">
    <property type="component" value="Unassembled WGS sequence"/>
</dbReference>
<feature type="domain" description="MATH" evidence="2">
    <location>
        <begin position="63"/>
        <end position="217"/>
    </location>
</feature>
<dbReference type="InterPro" id="IPR000210">
    <property type="entry name" value="BTB/POZ_dom"/>
</dbReference>
<dbReference type="Gene3D" id="3.30.710.10">
    <property type="entry name" value="Potassium Channel Kv1.1, Chain A"/>
    <property type="match status" value="1"/>
</dbReference>
<evidence type="ECO:0000259" key="2">
    <source>
        <dbReference type="PROSITE" id="PS50144"/>
    </source>
</evidence>
<evidence type="ECO:0000259" key="1">
    <source>
        <dbReference type="PROSITE" id="PS50097"/>
    </source>
</evidence>
<dbReference type="SMART" id="SM00225">
    <property type="entry name" value="BTB"/>
    <property type="match status" value="1"/>
</dbReference>
<evidence type="ECO:0000313" key="4">
    <source>
        <dbReference type="Proteomes" id="UP000789375"/>
    </source>
</evidence>
<dbReference type="AlphaFoldDB" id="A0A9N9BFF9"/>
<dbReference type="PANTHER" id="PTHR24413">
    <property type="entry name" value="SPECKLE-TYPE POZ PROTEIN"/>
    <property type="match status" value="1"/>
</dbReference>
<proteinExistence type="predicted"/>
<evidence type="ECO:0000313" key="3">
    <source>
        <dbReference type="EMBL" id="CAG8563974.1"/>
    </source>
</evidence>